<dbReference type="EMBL" id="JAMXFF010000002">
    <property type="protein sequence ID" value="MCT7965081.1"/>
    <property type="molecule type" value="Genomic_DNA"/>
</dbReference>
<organism evidence="1 2">
    <name type="scientific">Laspinema palackyanum D2a</name>
    <dbReference type="NCBI Taxonomy" id="2953684"/>
    <lineage>
        <taxon>Bacteria</taxon>
        <taxon>Bacillati</taxon>
        <taxon>Cyanobacteriota</taxon>
        <taxon>Cyanophyceae</taxon>
        <taxon>Oscillatoriophycideae</taxon>
        <taxon>Oscillatoriales</taxon>
        <taxon>Laspinemataceae</taxon>
        <taxon>Laspinema</taxon>
        <taxon>Laspinema palackyanum</taxon>
    </lineage>
</organism>
<gene>
    <name evidence="1" type="ORF">NG799_01880</name>
</gene>
<sequence>MASNIIAKADFTFGAALAVHELNLSTGSGARAISGIHRHFGISSSELPGTEGSFAEYSDLQPGIYQVNVWLESQERSAGSRDVLYAFNQADVVEITDTTPLIGQNTGGLYETAPAITEVVEVPYGELSIILVNDSTTTGTTIAHVTELQRIGDLPYPVPIVYSNQPDNFIGSAGYNEPYGWANTGTGDRAASTLNSFLGFSDPVIQQGAQDAEGWLIPTNGSLIQYNVVPGVYRIIWELISSESEPTRDGFFIWNGSELSVGGRRSLCTNQVTTTRFSSGRITTELSVFGPLAFIAVDTETTSGTTEIRIHRLEKIGEITGMIIFPAHYQLLSHPLNLATTALNSYRHSELNLTNTQTLPQPEPYLLESWEQWWWPGYNWRWHHMNPDGQDDSTLNQEMQDFSFPTAWNNSEFKTEFLTLASDAGLKTLAIFNYTPTPALFSNSTDEFLAFQVIRGLYRLAGVIGEQNNINPSPILDQLIPTANAGLTQFFSEIVANNPASIAAIAHVFTRMSQGYLPPVFLDSVNYTELYQRWTQSWGLD</sequence>
<dbReference type="RefSeq" id="WP_368004807.1">
    <property type="nucleotide sequence ID" value="NZ_JAMXFF010000002.1"/>
</dbReference>
<comment type="caution">
    <text evidence="1">The sequence shown here is derived from an EMBL/GenBank/DDBJ whole genome shotgun (WGS) entry which is preliminary data.</text>
</comment>
<evidence type="ECO:0000313" key="2">
    <source>
        <dbReference type="Proteomes" id="UP001525890"/>
    </source>
</evidence>
<evidence type="ECO:0000313" key="1">
    <source>
        <dbReference type="EMBL" id="MCT7965081.1"/>
    </source>
</evidence>
<reference evidence="1 2" key="1">
    <citation type="journal article" date="2022" name="Front. Microbiol.">
        <title>High genomic differentiation and limited gene flow indicate recent cryptic speciation within the genus Laspinema (cyanobacteria).</title>
        <authorList>
            <person name="Stanojkovic A."/>
            <person name="Skoupy S."/>
            <person name="Skaloud P."/>
            <person name="Dvorak P."/>
        </authorList>
    </citation>
    <scope>NUCLEOTIDE SEQUENCE [LARGE SCALE GENOMIC DNA]</scope>
    <source>
        <strain evidence="1 2">D2a</strain>
    </source>
</reference>
<accession>A0ABT2MK11</accession>
<keyword evidence="2" id="KW-1185">Reference proteome</keyword>
<dbReference type="Proteomes" id="UP001525890">
    <property type="component" value="Unassembled WGS sequence"/>
</dbReference>
<proteinExistence type="predicted"/>
<protein>
    <submittedName>
        <fullName evidence="1">Uncharacterized protein</fullName>
    </submittedName>
</protein>
<name>A0ABT2MK11_9CYAN</name>